<dbReference type="InterPro" id="IPR035902">
    <property type="entry name" value="Nuc_phospho_transferase"/>
</dbReference>
<evidence type="ECO:0000259" key="3">
    <source>
        <dbReference type="Pfam" id="PF00591"/>
    </source>
</evidence>
<dbReference type="Gene3D" id="3.40.1030.10">
    <property type="entry name" value="Nucleoside phosphorylase/phosphoribosyltransferase catalytic domain"/>
    <property type="match status" value="1"/>
</dbReference>
<evidence type="ECO:0000256" key="2">
    <source>
        <dbReference type="ARBA" id="ARBA00022679"/>
    </source>
</evidence>
<evidence type="ECO:0000256" key="1">
    <source>
        <dbReference type="ARBA" id="ARBA00022676"/>
    </source>
</evidence>
<dbReference type="SUPFAM" id="SSF52418">
    <property type="entry name" value="Nucleoside phosphorylase/phosphoribosyltransferase catalytic domain"/>
    <property type="match status" value="1"/>
</dbReference>
<keyword evidence="2" id="KW-0808">Transferase</keyword>
<protein>
    <recommendedName>
        <fullName evidence="3">Glycosyl transferase family 3 domain-containing protein</fullName>
    </recommendedName>
</protein>
<dbReference type="PANTHER" id="PTHR43285">
    <property type="entry name" value="ANTHRANILATE PHOSPHORIBOSYLTRANSFERASE"/>
    <property type="match status" value="1"/>
</dbReference>
<gene>
    <name evidence="4" type="ORF">A2264_04450</name>
</gene>
<keyword evidence="1" id="KW-0328">Glycosyltransferase</keyword>
<dbReference type="AlphaFoldDB" id="A0A1F4W2E7"/>
<dbReference type="Proteomes" id="UP000176614">
    <property type="component" value="Unassembled WGS sequence"/>
</dbReference>
<evidence type="ECO:0000313" key="4">
    <source>
        <dbReference type="EMBL" id="OGC63592.1"/>
    </source>
</evidence>
<dbReference type="InterPro" id="IPR005940">
    <property type="entry name" value="Anthranilate_Pribosyl_Tfrase"/>
</dbReference>
<dbReference type="InterPro" id="IPR000312">
    <property type="entry name" value="Glycosyl_Trfase_fam3"/>
</dbReference>
<dbReference type="GO" id="GO:0000162">
    <property type="term" value="P:L-tryptophan biosynthetic process"/>
    <property type="evidence" value="ECO:0007669"/>
    <property type="project" value="InterPro"/>
</dbReference>
<proteinExistence type="predicted"/>
<dbReference type="GO" id="GO:0005829">
    <property type="term" value="C:cytosol"/>
    <property type="evidence" value="ECO:0007669"/>
    <property type="project" value="TreeGrafter"/>
</dbReference>
<organism evidence="4 5">
    <name type="scientific">candidate division WWE3 bacterium RIFOXYA2_FULL_46_9</name>
    <dbReference type="NCBI Taxonomy" id="1802636"/>
    <lineage>
        <taxon>Bacteria</taxon>
        <taxon>Katanobacteria</taxon>
    </lineage>
</organism>
<name>A0A1F4W2E7_UNCKA</name>
<sequence length="442" mass="48409">MINSIFLNSRYGDKSEMLNTLAKRWDPQENLDRIPSGMLTEALSVQISDIDTSLRGGNDLSIVQAFSGMLHVVAGTNNRLQELLFPEISGDISRTKGAFYLTRMAAKEQYVGLTPGEVAGMVMAGLLDIVYCPPAAELSETSGMGADRGWKGKRVKTINASTLTALVLASMDYPSIKHGSYGNTTKIGSTDVPEQFGANICESNPDRIEQILRECGFWFNDAHSVKTLHYLSHRLMVETVNHIVGPMTPPVSQRTKLYKLMGVNHYVHPEIIAKAYALLHGMGVLNLGGAVILAGISGKAPKHIGPENRSWYLKNCYLDEVSPEQTLVSLSYGSEFLGTHLVNTSKTFGVSFSDKDIQVTNEIDPLMRANQLALRGKSPFAEYLSLNAAFAIAAHYLESGDRFLKSLPVFAEAALEFIKQGAAFDTLRNYVKSSGGKFVSWE</sequence>
<dbReference type="Pfam" id="PF00591">
    <property type="entry name" value="Glycos_transf_3"/>
    <property type="match status" value="1"/>
</dbReference>
<dbReference type="GO" id="GO:0004048">
    <property type="term" value="F:anthranilate phosphoribosyltransferase activity"/>
    <property type="evidence" value="ECO:0007669"/>
    <property type="project" value="InterPro"/>
</dbReference>
<reference evidence="4 5" key="1">
    <citation type="journal article" date="2016" name="Nat. Commun.">
        <title>Thousands of microbial genomes shed light on interconnected biogeochemical processes in an aquifer system.</title>
        <authorList>
            <person name="Anantharaman K."/>
            <person name="Brown C.T."/>
            <person name="Hug L.A."/>
            <person name="Sharon I."/>
            <person name="Castelle C.J."/>
            <person name="Probst A.J."/>
            <person name="Thomas B.C."/>
            <person name="Singh A."/>
            <person name="Wilkins M.J."/>
            <person name="Karaoz U."/>
            <person name="Brodie E.L."/>
            <person name="Williams K.H."/>
            <person name="Hubbard S.S."/>
            <person name="Banfield J.F."/>
        </authorList>
    </citation>
    <scope>NUCLEOTIDE SEQUENCE [LARGE SCALE GENOMIC DNA]</scope>
</reference>
<dbReference type="PANTHER" id="PTHR43285:SF2">
    <property type="entry name" value="ANTHRANILATE PHOSPHORIBOSYLTRANSFERASE"/>
    <property type="match status" value="1"/>
</dbReference>
<comment type="caution">
    <text evidence="4">The sequence shown here is derived from an EMBL/GenBank/DDBJ whole genome shotgun (WGS) entry which is preliminary data.</text>
</comment>
<feature type="domain" description="Glycosyl transferase family 3" evidence="3">
    <location>
        <begin position="152"/>
        <end position="280"/>
    </location>
</feature>
<evidence type="ECO:0000313" key="5">
    <source>
        <dbReference type="Proteomes" id="UP000176614"/>
    </source>
</evidence>
<accession>A0A1F4W2E7</accession>
<dbReference type="EMBL" id="MEVT01000005">
    <property type="protein sequence ID" value="OGC63592.1"/>
    <property type="molecule type" value="Genomic_DNA"/>
</dbReference>